<accession>A0A6J7CM54</accession>
<dbReference type="PANTHER" id="PTHR43386:SF1">
    <property type="entry name" value="D,D-DIPEPTIDE TRANSPORT SYSTEM PERMEASE PROTEIN DDPC-RELATED"/>
    <property type="match status" value="1"/>
</dbReference>
<dbReference type="AlphaFoldDB" id="A0A6J7CM54"/>
<dbReference type="GO" id="GO:0005886">
    <property type="term" value="C:plasma membrane"/>
    <property type="evidence" value="ECO:0007669"/>
    <property type="project" value="UniProtKB-SubCell"/>
</dbReference>
<protein>
    <submittedName>
        <fullName evidence="9">Unannotated protein</fullName>
    </submittedName>
</protein>
<feature type="transmembrane region" description="Helical" evidence="7">
    <location>
        <begin position="121"/>
        <end position="145"/>
    </location>
</feature>
<dbReference type="SUPFAM" id="SSF161098">
    <property type="entry name" value="MetI-like"/>
    <property type="match status" value="1"/>
</dbReference>
<reference evidence="9" key="1">
    <citation type="submission" date="2020-05" db="EMBL/GenBank/DDBJ databases">
        <authorList>
            <person name="Chiriac C."/>
            <person name="Salcher M."/>
            <person name="Ghai R."/>
            <person name="Kavagutti S V."/>
        </authorList>
    </citation>
    <scope>NUCLEOTIDE SEQUENCE</scope>
</reference>
<evidence type="ECO:0000256" key="7">
    <source>
        <dbReference type="SAM" id="Phobius"/>
    </source>
</evidence>
<keyword evidence="3" id="KW-1003">Cell membrane</keyword>
<feature type="transmembrane region" description="Helical" evidence="7">
    <location>
        <begin position="26"/>
        <end position="51"/>
    </location>
</feature>
<dbReference type="CDD" id="cd06261">
    <property type="entry name" value="TM_PBP2"/>
    <property type="match status" value="1"/>
</dbReference>
<name>A0A6J7CM54_9ZZZZ</name>
<keyword evidence="4 7" id="KW-0812">Transmembrane</keyword>
<gene>
    <name evidence="9" type="ORF">UFOPK3381_00048</name>
</gene>
<feature type="transmembrane region" description="Helical" evidence="7">
    <location>
        <begin position="151"/>
        <end position="170"/>
    </location>
</feature>
<feature type="transmembrane region" description="Helical" evidence="7">
    <location>
        <begin position="212"/>
        <end position="234"/>
    </location>
</feature>
<dbReference type="Gene3D" id="1.10.3720.10">
    <property type="entry name" value="MetI-like"/>
    <property type="match status" value="1"/>
</dbReference>
<evidence type="ECO:0000256" key="5">
    <source>
        <dbReference type="ARBA" id="ARBA00022989"/>
    </source>
</evidence>
<keyword evidence="5 7" id="KW-1133">Transmembrane helix</keyword>
<dbReference type="GO" id="GO:0055085">
    <property type="term" value="P:transmembrane transport"/>
    <property type="evidence" value="ECO:0007669"/>
    <property type="project" value="InterPro"/>
</dbReference>
<feature type="transmembrane region" description="Helical" evidence="7">
    <location>
        <begin position="89"/>
        <end position="114"/>
    </location>
</feature>
<comment type="subcellular location">
    <subcellularLocation>
        <location evidence="1">Cell membrane</location>
        <topology evidence="1">Multi-pass membrane protein</topology>
    </subcellularLocation>
</comment>
<evidence type="ECO:0000256" key="2">
    <source>
        <dbReference type="ARBA" id="ARBA00022448"/>
    </source>
</evidence>
<proteinExistence type="predicted"/>
<dbReference type="InterPro" id="IPR000515">
    <property type="entry name" value="MetI-like"/>
</dbReference>
<dbReference type="Pfam" id="PF00528">
    <property type="entry name" value="BPD_transp_1"/>
    <property type="match status" value="1"/>
</dbReference>
<evidence type="ECO:0000313" key="9">
    <source>
        <dbReference type="EMBL" id="CAB4857239.1"/>
    </source>
</evidence>
<keyword evidence="2" id="KW-0813">Transport</keyword>
<keyword evidence="6 7" id="KW-0472">Membrane</keyword>
<organism evidence="9">
    <name type="scientific">freshwater metagenome</name>
    <dbReference type="NCBI Taxonomy" id="449393"/>
    <lineage>
        <taxon>unclassified sequences</taxon>
        <taxon>metagenomes</taxon>
        <taxon>ecological metagenomes</taxon>
    </lineage>
</organism>
<evidence type="ECO:0000256" key="4">
    <source>
        <dbReference type="ARBA" id="ARBA00022692"/>
    </source>
</evidence>
<feature type="transmembrane region" description="Helical" evidence="7">
    <location>
        <begin position="260"/>
        <end position="280"/>
    </location>
</feature>
<dbReference type="InterPro" id="IPR035906">
    <property type="entry name" value="MetI-like_sf"/>
</dbReference>
<dbReference type="PROSITE" id="PS50928">
    <property type="entry name" value="ABC_TM1"/>
    <property type="match status" value="1"/>
</dbReference>
<dbReference type="InterPro" id="IPR050366">
    <property type="entry name" value="BP-dependent_transpt_permease"/>
</dbReference>
<dbReference type="PANTHER" id="PTHR43386">
    <property type="entry name" value="OLIGOPEPTIDE TRANSPORT SYSTEM PERMEASE PROTEIN APPC"/>
    <property type="match status" value="1"/>
</dbReference>
<feature type="domain" description="ABC transmembrane type-1" evidence="8">
    <location>
        <begin position="87"/>
        <end position="281"/>
    </location>
</feature>
<dbReference type="EMBL" id="CAFBLN010000001">
    <property type="protein sequence ID" value="CAB4857239.1"/>
    <property type="molecule type" value="Genomic_DNA"/>
</dbReference>
<evidence type="ECO:0000256" key="1">
    <source>
        <dbReference type="ARBA" id="ARBA00004651"/>
    </source>
</evidence>
<evidence type="ECO:0000256" key="3">
    <source>
        <dbReference type="ARBA" id="ARBA00022475"/>
    </source>
</evidence>
<sequence length="295" mass="31916">MTNTETPMIPNEIVVEHPEKREPIGLFTWICVGWLAINLGVALLTPFLPIANPKEMISMPSMGMSLDHLMGTDSLGRDLFARVAWGSRISLGVGLGAMAIGFGIGGPLGMLAAFRRGKLDVALSSVMFTLLAFPSIIAIISILSMWWPRSLAKIILVVGISSVPLVYRVIRAATLSAGSKEYITAARVLGAKDRRIVFRELLPNVAPTGLSFLLFGVATVIALEGVLAFLGLSIDPNTAPSWGNLINDARQSLNDTPQNWPLIIFPSAILCLFILALNFVGDRLRSYFDVTEVKL</sequence>
<evidence type="ECO:0000256" key="6">
    <source>
        <dbReference type="ARBA" id="ARBA00023136"/>
    </source>
</evidence>
<evidence type="ECO:0000259" key="8">
    <source>
        <dbReference type="PROSITE" id="PS50928"/>
    </source>
</evidence>